<evidence type="ECO:0000256" key="9">
    <source>
        <dbReference type="ARBA" id="ARBA00022967"/>
    </source>
</evidence>
<evidence type="ECO:0000256" key="5">
    <source>
        <dbReference type="ARBA" id="ARBA00022597"/>
    </source>
</evidence>
<dbReference type="PANTHER" id="PTHR43790">
    <property type="entry name" value="CARBOHYDRATE TRANSPORT ATP-BINDING PROTEIN MG119-RELATED"/>
    <property type="match status" value="1"/>
</dbReference>
<keyword evidence="9 11" id="KW-1278">Translocase</keyword>
<keyword evidence="10 11" id="KW-0472">Membrane</keyword>
<accession>A0A174SUF9</accession>
<evidence type="ECO:0000256" key="7">
    <source>
        <dbReference type="ARBA" id="ARBA00022741"/>
    </source>
</evidence>
<sequence>MGTEYILELKHISKSFPGVKALDDVTLCVRPGTVHSLMGENGAGKSTLMKCLFGIYSFDEGEIILDGKNIKFSSPSEALQNHVSMVHQELNQVLNQTVMENMWLGRFPMKHGLVDDQKMYEDTKAIFDDLDIQVNPKVKIGTLKVSQKQMIEIAKAVSYNSKVIVMDEPTSSLTEKEVEHLFKIIEKLKKKNTSIIYISHKMEEILRISDDVTVMRDGRWIDTKPASELTIDKIIKMMVGRELKDRYPEKKAKIGDVLMEVKDLGTLNPGFEGVNFQLHKGEILGIAGLVGSKRTEILETLFGIRMKGKGQILVKGKEVQNRSPKEAMANGFAMLTEERRSDGIFGGLSVGFNMTISNLPKYQKTGLLNGEKMKADITKMINAMKVKTPSMKSKIANLSGGNQQKVILGRWLLTDPDILLLDEPTRGIDVGAKFEIYQLINQLAEQGKGIIVVSSEMPELFGISDRILVMSNGHQSAIFDSKEVGQVDVMQAAARFI</sequence>
<dbReference type="InterPro" id="IPR003439">
    <property type="entry name" value="ABC_transporter-like_ATP-bd"/>
</dbReference>
<dbReference type="FunFam" id="3.40.50.300:FF:000126">
    <property type="entry name" value="Galactose/methyl galactoside import ATP-binding protein MglA"/>
    <property type="match status" value="1"/>
</dbReference>
<evidence type="ECO:0000313" key="14">
    <source>
        <dbReference type="Proteomes" id="UP000095712"/>
    </source>
</evidence>
<dbReference type="Pfam" id="PF00005">
    <property type="entry name" value="ABC_tran"/>
    <property type="match status" value="2"/>
</dbReference>
<keyword evidence="7 11" id="KW-0547">Nucleotide-binding</keyword>
<dbReference type="PROSITE" id="PS50893">
    <property type="entry name" value="ABC_TRANSPORTER_2"/>
    <property type="match status" value="2"/>
</dbReference>
<evidence type="ECO:0000256" key="4">
    <source>
        <dbReference type="ARBA" id="ARBA00022475"/>
    </source>
</evidence>
<evidence type="ECO:0000256" key="2">
    <source>
        <dbReference type="ARBA" id="ARBA00004533"/>
    </source>
</evidence>
<dbReference type="EC" id="7.5.2.11" evidence="11"/>
<dbReference type="SMART" id="SM00382">
    <property type="entry name" value="AAA"/>
    <property type="match status" value="2"/>
</dbReference>
<evidence type="ECO:0000256" key="6">
    <source>
        <dbReference type="ARBA" id="ARBA00022737"/>
    </source>
</evidence>
<evidence type="ECO:0000259" key="12">
    <source>
        <dbReference type="PROSITE" id="PS50893"/>
    </source>
</evidence>
<comment type="similarity">
    <text evidence="11">Belongs to the ABC transporter superfamily.</text>
</comment>
<keyword evidence="8 11" id="KW-0067">ATP-binding</keyword>
<dbReference type="Gene3D" id="3.40.50.300">
    <property type="entry name" value="P-loop containing nucleotide triphosphate hydrolases"/>
    <property type="match status" value="2"/>
</dbReference>
<organism evidence="13 14">
    <name type="scientific">Blautia wexlerae</name>
    <dbReference type="NCBI Taxonomy" id="418240"/>
    <lineage>
        <taxon>Bacteria</taxon>
        <taxon>Bacillati</taxon>
        <taxon>Bacillota</taxon>
        <taxon>Clostridia</taxon>
        <taxon>Lachnospirales</taxon>
        <taxon>Lachnospiraceae</taxon>
        <taxon>Blautia</taxon>
    </lineage>
</organism>
<dbReference type="GO" id="GO:0016887">
    <property type="term" value="F:ATP hydrolysis activity"/>
    <property type="evidence" value="ECO:0007669"/>
    <property type="project" value="InterPro"/>
</dbReference>
<comment type="subcellular location">
    <subcellularLocation>
        <location evidence="2">Cell inner membrane</location>
    </subcellularLocation>
    <subcellularLocation>
        <location evidence="1 11">Cell membrane</location>
        <topology evidence="1 11">Peripheral membrane protein</topology>
    </subcellularLocation>
</comment>
<keyword evidence="13" id="KW-0378">Hydrolase</keyword>
<keyword evidence="3 11" id="KW-0813">Transport</keyword>
<dbReference type="PROSITE" id="PS00211">
    <property type="entry name" value="ABC_TRANSPORTER_1"/>
    <property type="match status" value="1"/>
</dbReference>
<dbReference type="CDD" id="cd03215">
    <property type="entry name" value="ABC_Carb_Monos_II"/>
    <property type="match status" value="1"/>
</dbReference>
<dbReference type="GO" id="GO:0043211">
    <property type="term" value="F:ABC-type carbohydrate transporter activity"/>
    <property type="evidence" value="ECO:0007669"/>
    <property type="project" value="UniProtKB-UniRule"/>
</dbReference>
<keyword evidence="4 11" id="KW-1003">Cell membrane</keyword>
<dbReference type="SUPFAM" id="SSF52540">
    <property type="entry name" value="P-loop containing nucleoside triphosphate hydrolases"/>
    <property type="match status" value="2"/>
</dbReference>
<feature type="domain" description="ABC transporter" evidence="12">
    <location>
        <begin position="252"/>
        <end position="497"/>
    </location>
</feature>
<dbReference type="GO" id="GO:0015749">
    <property type="term" value="P:monosaccharide transmembrane transport"/>
    <property type="evidence" value="ECO:0007669"/>
    <property type="project" value="UniProtKB-ARBA"/>
</dbReference>
<dbReference type="Proteomes" id="UP000095712">
    <property type="component" value="Unassembled WGS sequence"/>
</dbReference>
<reference evidence="13 14" key="1">
    <citation type="submission" date="2015-09" db="EMBL/GenBank/DDBJ databases">
        <authorList>
            <consortium name="Pathogen Informatics"/>
        </authorList>
    </citation>
    <scope>NUCLEOTIDE SEQUENCE [LARGE SCALE GENOMIC DNA]</scope>
    <source>
        <strain evidence="13 14">2789STDY5834911</strain>
    </source>
</reference>
<evidence type="ECO:0000256" key="3">
    <source>
        <dbReference type="ARBA" id="ARBA00022448"/>
    </source>
</evidence>
<dbReference type="RefSeq" id="WP_055153306.1">
    <property type="nucleotide sequence ID" value="NZ_CZAW01000057.1"/>
</dbReference>
<dbReference type="OrthoDB" id="9771863at2"/>
<dbReference type="InterPro" id="IPR027417">
    <property type="entry name" value="P-loop_NTPase"/>
</dbReference>
<comment type="function">
    <text evidence="11">Part of an ABC transporter complex involved in carbohydrate import. Could be involved in ribose, galactose and/or methyl galactoside import. Responsible for energy coupling to the transport system.</text>
</comment>
<evidence type="ECO:0000256" key="10">
    <source>
        <dbReference type="ARBA" id="ARBA00023136"/>
    </source>
</evidence>
<dbReference type="GO" id="GO:0005524">
    <property type="term" value="F:ATP binding"/>
    <property type="evidence" value="ECO:0007669"/>
    <property type="project" value="UniProtKB-UniRule"/>
</dbReference>
<dbReference type="FunFam" id="3.40.50.300:FF:000127">
    <property type="entry name" value="Ribose import ATP-binding protein RbsA"/>
    <property type="match status" value="1"/>
</dbReference>
<dbReference type="EMBL" id="CZAW01000057">
    <property type="protein sequence ID" value="CUQ01363.1"/>
    <property type="molecule type" value="Genomic_DNA"/>
</dbReference>
<comment type="catalytic activity">
    <reaction evidence="11">
        <text>D-galactose(out) + ATP + H2O = D-galactose(in) + ADP + phosphate + H(+)</text>
        <dbReference type="Rhea" id="RHEA:60156"/>
        <dbReference type="ChEBI" id="CHEBI:4139"/>
        <dbReference type="ChEBI" id="CHEBI:15377"/>
        <dbReference type="ChEBI" id="CHEBI:15378"/>
        <dbReference type="ChEBI" id="CHEBI:30616"/>
        <dbReference type="ChEBI" id="CHEBI:43474"/>
        <dbReference type="ChEBI" id="CHEBI:456216"/>
        <dbReference type="EC" id="7.5.2.11"/>
    </reaction>
</comment>
<proteinExistence type="inferred from homology"/>
<evidence type="ECO:0000256" key="8">
    <source>
        <dbReference type="ARBA" id="ARBA00022840"/>
    </source>
</evidence>
<feature type="domain" description="ABC transporter" evidence="12">
    <location>
        <begin position="7"/>
        <end position="242"/>
    </location>
</feature>
<gene>
    <name evidence="13" type="primary">mglA_3</name>
    <name evidence="13" type="ORF">ERS852523_03616</name>
</gene>
<evidence type="ECO:0000256" key="11">
    <source>
        <dbReference type="RuleBase" id="RU367029"/>
    </source>
</evidence>
<protein>
    <recommendedName>
        <fullName evidence="11">Ribose/galactose/methyl galactoside import ATP-binding protein</fullName>
        <ecNumber evidence="11">7.5.2.11</ecNumber>
    </recommendedName>
</protein>
<dbReference type="PANTHER" id="PTHR43790:SF7">
    <property type="entry name" value="GALACTOSE_METHYL GALACTOSIDE IMPORT ATP-BINDING PROTEIN MGLA"/>
    <property type="match status" value="1"/>
</dbReference>
<dbReference type="AlphaFoldDB" id="A0A174SUF9"/>
<dbReference type="InterPro" id="IPR050107">
    <property type="entry name" value="ABC_carbohydrate_import_ATPase"/>
</dbReference>
<keyword evidence="6" id="KW-0677">Repeat</keyword>
<name>A0A174SUF9_9FIRM</name>
<evidence type="ECO:0000313" key="13">
    <source>
        <dbReference type="EMBL" id="CUQ01363.1"/>
    </source>
</evidence>
<dbReference type="InterPro" id="IPR017871">
    <property type="entry name" value="ABC_transporter-like_CS"/>
</dbReference>
<dbReference type="CDD" id="cd03216">
    <property type="entry name" value="ABC_Carb_Monos_I"/>
    <property type="match status" value="1"/>
</dbReference>
<dbReference type="GO" id="GO:0005886">
    <property type="term" value="C:plasma membrane"/>
    <property type="evidence" value="ECO:0007669"/>
    <property type="project" value="UniProtKB-SubCell"/>
</dbReference>
<keyword evidence="5 11" id="KW-0762">Sugar transport</keyword>
<evidence type="ECO:0000256" key="1">
    <source>
        <dbReference type="ARBA" id="ARBA00004202"/>
    </source>
</evidence>
<dbReference type="InterPro" id="IPR003593">
    <property type="entry name" value="AAA+_ATPase"/>
</dbReference>